<organism evidence="1 2">
    <name type="scientific">Tepidiforma flava</name>
    <dbReference type="NCBI Taxonomy" id="3004094"/>
    <lineage>
        <taxon>Bacteria</taxon>
        <taxon>Bacillati</taxon>
        <taxon>Chloroflexota</taxon>
        <taxon>Tepidiformia</taxon>
        <taxon>Tepidiformales</taxon>
        <taxon>Tepidiformaceae</taxon>
        <taxon>Tepidiforma</taxon>
    </lineage>
</organism>
<evidence type="ECO:0000313" key="2">
    <source>
        <dbReference type="Proteomes" id="UP001212803"/>
    </source>
</evidence>
<sequence length="69" mass="7338">MALRRARLVAFDTGSWTAAVRLDGSAAAVFENVAVSRALPAAEMVPGRRLLIDTGDHRHPADAVVIAAW</sequence>
<proteinExistence type="predicted"/>
<dbReference type="Proteomes" id="UP001212803">
    <property type="component" value="Chromosome"/>
</dbReference>
<dbReference type="RefSeq" id="WP_270057744.1">
    <property type="nucleotide sequence ID" value="NZ_CP115149.1"/>
</dbReference>
<dbReference type="EMBL" id="CP115149">
    <property type="protein sequence ID" value="WBL37231.1"/>
    <property type="molecule type" value="Genomic_DNA"/>
</dbReference>
<protein>
    <submittedName>
        <fullName evidence="1">Uncharacterized protein</fullName>
    </submittedName>
</protein>
<reference evidence="1 2" key="1">
    <citation type="journal article" date="2023" name="ISME J.">
        <title>Thermophilic Dehalococcoidia with unusual traits shed light on an unexpected past.</title>
        <authorList>
            <person name="Palmer M."/>
            <person name="Covington J.K."/>
            <person name="Zhou E.M."/>
            <person name="Thomas S.C."/>
            <person name="Habib N."/>
            <person name="Seymour C.O."/>
            <person name="Lai D."/>
            <person name="Johnston J."/>
            <person name="Hashimi A."/>
            <person name="Jiao J.Y."/>
            <person name="Muok A.R."/>
            <person name="Liu L."/>
            <person name="Xian W.D."/>
            <person name="Zhi X.Y."/>
            <person name="Li M.M."/>
            <person name="Silva L.P."/>
            <person name="Bowen B.P."/>
            <person name="Louie K."/>
            <person name="Briegel A."/>
            <person name="Pett-Ridge J."/>
            <person name="Weber P.K."/>
            <person name="Tocheva E.I."/>
            <person name="Woyke T."/>
            <person name="Northen T.R."/>
            <person name="Mayali X."/>
            <person name="Li W.J."/>
            <person name="Hedlund B.P."/>
        </authorList>
    </citation>
    <scope>NUCLEOTIDE SEQUENCE [LARGE SCALE GENOMIC DNA]</scope>
    <source>
        <strain evidence="1 2">YIM 72310</strain>
    </source>
</reference>
<name>A0ABY7M9K3_9CHLR</name>
<evidence type="ECO:0000313" key="1">
    <source>
        <dbReference type="EMBL" id="WBL37231.1"/>
    </source>
</evidence>
<keyword evidence="2" id="KW-1185">Reference proteome</keyword>
<accession>A0ABY7M9K3</accession>
<gene>
    <name evidence="1" type="ORF">O0235_06590</name>
</gene>